<evidence type="ECO:0000256" key="5">
    <source>
        <dbReference type="ARBA" id="ARBA00023242"/>
    </source>
</evidence>
<dbReference type="GO" id="GO:0005634">
    <property type="term" value="C:nucleus"/>
    <property type="evidence" value="ECO:0007669"/>
    <property type="project" value="UniProtKB-SubCell"/>
</dbReference>
<dbReference type="PANTHER" id="PTHR35346:SF1">
    <property type="entry name" value="BEN DOMAIN-CONTAINING PROTEIN 6"/>
    <property type="match status" value="1"/>
</dbReference>
<keyword evidence="4" id="KW-0804">Transcription</keyword>
<evidence type="ECO:0000256" key="4">
    <source>
        <dbReference type="ARBA" id="ARBA00023163"/>
    </source>
</evidence>
<evidence type="ECO:0000256" key="6">
    <source>
        <dbReference type="SAM" id="MobiDB-lite"/>
    </source>
</evidence>
<protein>
    <submittedName>
        <fullName evidence="9">Uncharacterized protein LOC112468696</fullName>
    </submittedName>
</protein>
<dbReference type="OrthoDB" id="7549446at2759"/>
<gene>
    <name evidence="9" type="primary">LOC112468696</name>
</gene>
<evidence type="ECO:0000313" key="9">
    <source>
        <dbReference type="RefSeq" id="XP_024893752.1"/>
    </source>
</evidence>
<proteinExistence type="predicted"/>
<dbReference type="GO" id="GO:0003714">
    <property type="term" value="F:transcription corepressor activity"/>
    <property type="evidence" value="ECO:0007669"/>
    <property type="project" value="InterPro"/>
</dbReference>
<dbReference type="GO" id="GO:0045666">
    <property type="term" value="P:positive regulation of neuron differentiation"/>
    <property type="evidence" value="ECO:0007669"/>
    <property type="project" value="InterPro"/>
</dbReference>
<organism evidence="8 9">
    <name type="scientific">Temnothorax curvispinosus</name>
    <dbReference type="NCBI Taxonomy" id="300111"/>
    <lineage>
        <taxon>Eukaryota</taxon>
        <taxon>Metazoa</taxon>
        <taxon>Ecdysozoa</taxon>
        <taxon>Arthropoda</taxon>
        <taxon>Hexapoda</taxon>
        <taxon>Insecta</taxon>
        <taxon>Pterygota</taxon>
        <taxon>Neoptera</taxon>
        <taxon>Endopterygota</taxon>
        <taxon>Hymenoptera</taxon>
        <taxon>Apocrita</taxon>
        <taxon>Aculeata</taxon>
        <taxon>Formicoidea</taxon>
        <taxon>Formicidae</taxon>
        <taxon>Myrmicinae</taxon>
        <taxon>Temnothorax</taxon>
    </lineage>
</organism>
<dbReference type="SMART" id="SM01025">
    <property type="entry name" value="BEN"/>
    <property type="match status" value="1"/>
</dbReference>
<keyword evidence="3" id="KW-0805">Transcription regulation</keyword>
<evidence type="ECO:0000256" key="2">
    <source>
        <dbReference type="ARBA" id="ARBA00022491"/>
    </source>
</evidence>
<comment type="subcellular location">
    <subcellularLocation>
        <location evidence="1">Nucleus</location>
    </subcellularLocation>
</comment>
<feature type="domain" description="BEN" evidence="7">
    <location>
        <begin position="237"/>
        <end position="339"/>
    </location>
</feature>
<reference evidence="9" key="1">
    <citation type="submission" date="2025-08" db="UniProtKB">
        <authorList>
            <consortium name="RefSeq"/>
        </authorList>
    </citation>
    <scope>IDENTIFICATION</scope>
    <source>
        <tissue evidence="9">Whole body</tissue>
    </source>
</reference>
<dbReference type="Proteomes" id="UP000504618">
    <property type="component" value="Unplaced"/>
</dbReference>
<dbReference type="PANTHER" id="PTHR35346">
    <property type="entry name" value="BEN DOMAIN-CONTAINING PROTEIN 6"/>
    <property type="match status" value="1"/>
</dbReference>
<sequence length="367" mass="41044">MMAPRRTLNKRNLEKEKNKPVKKRENKQIDLKTKKIESLEKAQQELLHHVQASSSFPSTTDKSDVINFKQEIAKLQKHNKFLQKQNRQLSEMNATSPHIIGMSKIAHSILTMIRTAKKELAKHLDTVTYKPSSAGPKNNNLLIEKGSKSSLHIDNLSMEVDGTETDNKENITIFAEQLLDDPLEIVSNSSTIDATETENAIALSDMVIKTKVAIENVTNPILQQSLQLNEQVECISFGGVLVSKKTLQNCHPSKVSKLTTDLMTVIFSQSEMAESSLTGKIANTHKSRNKCGEVREKKQLDPLKTRAIIDYVQQQIQGSTETEIKNAMKGKLKYEAQKLNGVGFKKSGKPNTGKSVKKEVLDQDQAQ</sequence>
<dbReference type="Pfam" id="PF10523">
    <property type="entry name" value="BEN"/>
    <property type="match status" value="1"/>
</dbReference>
<accession>A0A6J1RG61</accession>
<evidence type="ECO:0000256" key="3">
    <source>
        <dbReference type="ARBA" id="ARBA00023015"/>
    </source>
</evidence>
<dbReference type="GeneID" id="112468696"/>
<dbReference type="PROSITE" id="PS51457">
    <property type="entry name" value="BEN"/>
    <property type="match status" value="1"/>
</dbReference>
<name>A0A6J1RG61_9HYME</name>
<dbReference type="GO" id="GO:0003677">
    <property type="term" value="F:DNA binding"/>
    <property type="evidence" value="ECO:0007669"/>
    <property type="project" value="InterPro"/>
</dbReference>
<feature type="region of interest" description="Disordered" evidence="6">
    <location>
        <begin position="1"/>
        <end position="29"/>
    </location>
</feature>
<evidence type="ECO:0000259" key="7">
    <source>
        <dbReference type="PROSITE" id="PS51457"/>
    </source>
</evidence>
<dbReference type="GO" id="GO:0045746">
    <property type="term" value="P:negative regulation of Notch signaling pathway"/>
    <property type="evidence" value="ECO:0007669"/>
    <property type="project" value="InterPro"/>
</dbReference>
<feature type="region of interest" description="Disordered" evidence="6">
    <location>
        <begin position="342"/>
        <end position="367"/>
    </location>
</feature>
<dbReference type="RefSeq" id="XP_024893752.1">
    <property type="nucleotide sequence ID" value="XM_025037984.1"/>
</dbReference>
<dbReference type="Gene3D" id="1.10.10.2590">
    <property type="entry name" value="BEN domain"/>
    <property type="match status" value="1"/>
</dbReference>
<dbReference type="InterPro" id="IPR018379">
    <property type="entry name" value="BEN_domain"/>
</dbReference>
<evidence type="ECO:0000256" key="1">
    <source>
        <dbReference type="ARBA" id="ARBA00004123"/>
    </source>
</evidence>
<keyword evidence="5" id="KW-0539">Nucleus</keyword>
<keyword evidence="2" id="KW-0678">Repressor</keyword>
<dbReference type="InterPro" id="IPR037496">
    <property type="entry name" value="BEND6-like"/>
</dbReference>
<keyword evidence="8" id="KW-1185">Reference proteome</keyword>
<evidence type="ECO:0000313" key="8">
    <source>
        <dbReference type="Proteomes" id="UP000504618"/>
    </source>
</evidence>
<dbReference type="AlphaFoldDB" id="A0A6J1RG61"/>